<evidence type="ECO:0000256" key="1">
    <source>
        <dbReference type="SAM" id="Coils"/>
    </source>
</evidence>
<evidence type="ECO:0000313" key="3">
    <source>
        <dbReference type="EMBL" id="XDK32586.1"/>
    </source>
</evidence>
<name>A0AB39HRG1_9BACI</name>
<protein>
    <recommendedName>
        <fullName evidence="4">Glycoside transferase</fullName>
    </recommendedName>
</protein>
<dbReference type="Gene3D" id="1.50.10.10">
    <property type="match status" value="1"/>
</dbReference>
<feature type="transmembrane region" description="Helical" evidence="2">
    <location>
        <begin position="6"/>
        <end position="24"/>
    </location>
</feature>
<organism evidence="3">
    <name type="scientific">Ornithinibacillus sp. 4-3</name>
    <dbReference type="NCBI Taxonomy" id="3231488"/>
    <lineage>
        <taxon>Bacteria</taxon>
        <taxon>Bacillati</taxon>
        <taxon>Bacillota</taxon>
        <taxon>Bacilli</taxon>
        <taxon>Bacillales</taxon>
        <taxon>Bacillaceae</taxon>
        <taxon>Ornithinibacillus</taxon>
    </lineage>
</organism>
<keyword evidence="2" id="KW-0472">Membrane</keyword>
<dbReference type="EMBL" id="CP162599">
    <property type="protein sequence ID" value="XDK32586.1"/>
    <property type="molecule type" value="Genomic_DNA"/>
</dbReference>
<evidence type="ECO:0008006" key="4">
    <source>
        <dbReference type="Google" id="ProtNLM"/>
    </source>
</evidence>
<keyword evidence="1" id="KW-0175">Coiled coil</keyword>
<keyword evidence="2" id="KW-1133">Transmembrane helix</keyword>
<feature type="coiled-coil region" evidence="1">
    <location>
        <begin position="71"/>
        <end position="98"/>
    </location>
</feature>
<keyword evidence="2" id="KW-0812">Transmembrane</keyword>
<evidence type="ECO:0000256" key="2">
    <source>
        <dbReference type="SAM" id="Phobius"/>
    </source>
</evidence>
<dbReference type="SUPFAM" id="SSF48208">
    <property type="entry name" value="Six-hairpin glycosidases"/>
    <property type="match status" value="1"/>
</dbReference>
<dbReference type="InterPro" id="IPR008928">
    <property type="entry name" value="6-hairpin_glycosidase_sf"/>
</dbReference>
<reference evidence="3" key="1">
    <citation type="submission" date="2024-07" db="EMBL/GenBank/DDBJ databases">
        <title>Halotolerant mesophilic bacterium Ornithinibacillus sp. 4-3, sp. nov., isolated from soil.</title>
        <authorList>
            <person name="Sidarenka A.V."/>
            <person name="Guliayeva D.E."/>
            <person name="Leanovich S.I."/>
            <person name="Hileuskaya K.S."/>
            <person name="Akhremchuk A.E."/>
            <person name="Sikolenko M.A."/>
            <person name="Valentovich L.N."/>
        </authorList>
    </citation>
    <scope>NUCLEOTIDE SEQUENCE</scope>
    <source>
        <strain evidence="3">4-3</strain>
    </source>
</reference>
<gene>
    <name evidence="3" type="ORF">AB4Y30_16500</name>
</gene>
<dbReference type="AlphaFoldDB" id="A0AB39HRG1"/>
<dbReference type="GO" id="GO:0005975">
    <property type="term" value="P:carbohydrate metabolic process"/>
    <property type="evidence" value="ECO:0007669"/>
    <property type="project" value="InterPro"/>
</dbReference>
<accession>A0AB39HRG1</accession>
<sequence length="329" mass="38661">MRKFKWIIGIILISGGIFFIGSLFQEKKVTNMSMKEIIEKNYMNKEGYIHAHPNQIDSQYLSESIGLYMEYLVQANDAEAFQQEVKKLEKEFLIETDKHTFIQWAIFETAHVNALIDDVRIIAALQHASEKFEQPTYDKLAAELKQGLTGKMQLDGYYPDFYDWSYDTTSARVVLSYLSPEFFHVLTNTKQSLELLKELSHLEQVFFPEIYDLEIGDFQLVEHVHMIDQLLIASNREHIEESSPAFQEWLIQEWDTKGKLFGQYHRTTLEPVVNYESLSVYYYLHAYFELVGENEQADKVIERAKQIEHSTELKNVHFFDFILGQQLTH</sequence>
<dbReference type="InterPro" id="IPR012341">
    <property type="entry name" value="6hp_glycosidase-like_sf"/>
</dbReference>
<dbReference type="RefSeq" id="WP_368653274.1">
    <property type="nucleotide sequence ID" value="NZ_CP162599.1"/>
</dbReference>
<proteinExistence type="predicted"/>